<name>A0A7L8AJS4_9FLAO</name>
<dbReference type="OrthoDB" id="1467772at2"/>
<feature type="transmembrane region" description="Helical" evidence="1">
    <location>
        <begin position="155"/>
        <end position="175"/>
    </location>
</feature>
<keyword evidence="3" id="KW-1185">Reference proteome</keyword>
<feature type="transmembrane region" description="Helical" evidence="1">
    <location>
        <begin position="98"/>
        <end position="117"/>
    </location>
</feature>
<dbReference type="EMBL" id="CP061813">
    <property type="protein sequence ID" value="QOD62223.1"/>
    <property type="molecule type" value="Genomic_DNA"/>
</dbReference>
<evidence type="ECO:0000313" key="2">
    <source>
        <dbReference type="EMBL" id="QOD62223.1"/>
    </source>
</evidence>
<feature type="transmembrane region" description="Helical" evidence="1">
    <location>
        <begin position="7"/>
        <end position="26"/>
    </location>
</feature>
<dbReference type="Proteomes" id="UP000516764">
    <property type="component" value="Chromosome"/>
</dbReference>
<feature type="transmembrane region" description="Helical" evidence="1">
    <location>
        <begin position="41"/>
        <end position="60"/>
    </location>
</feature>
<evidence type="ECO:0008006" key="4">
    <source>
        <dbReference type="Google" id="ProtNLM"/>
    </source>
</evidence>
<feature type="transmembrane region" description="Helical" evidence="1">
    <location>
        <begin position="226"/>
        <end position="243"/>
    </location>
</feature>
<accession>A0A7L8AJS4</accession>
<dbReference type="AlphaFoldDB" id="A0A7L8AJS4"/>
<gene>
    <name evidence="2" type="ORF">H9I45_07220</name>
</gene>
<proteinExistence type="predicted"/>
<feature type="transmembrane region" description="Helical" evidence="1">
    <location>
        <begin position="72"/>
        <end position="92"/>
    </location>
</feature>
<reference evidence="2 3" key="1">
    <citation type="journal article" date="2016" name="Int. J. Syst. Evol. Microbiol.">
        <title>Polaribacter haliotis sp. nov., isolated from the gut of abalone Haliotis discus hannai.</title>
        <authorList>
            <person name="Kim Y.O."/>
            <person name="Park I.S."/>
            <person name="Park S."/>
            <person name="Nam B.H."/>
            <person name="Park J.M."/>
            <person name="Kim D.G."/>
            <person name="Yoon J.H."/>
        </authorList>
    </citation>
    <scope>NUCLEOTIDE SEQUENCE [LARGE SCALE GENOMIC DNA]</scope>
    <source>
        <strain evidence="2 3">KCTC 52418</strain>
    </source>
</reference>
<feature type="transmembrane region" description="Helical" evidence="1">
    <location>
        <begin position="129"/>
        <end position="149"/>
    </location>
</feature>
<evidence type="ECO:0000256" key="1">
    <source>
        <dbReference type="SAM" id="Phobius"/>
    </source>
</evidence>
<organism evidence="2 3">
    <name type="scientific">Polaribacter haliotis</name>
    <dbReference type="NCBI Taxonomy" id="1888915"/>
    <lineage>
        <taxon>Bacteria</taxon>
        <taxon>Pseudomonadati</taxon>
        <taxon>Bacteroidota</taxon>
        <taxon>Flavobacteriia</taxon>
        <taxon>Flavobacteriales</taxon>
        <taxon>Flavobacteriaceae</taxon>
    </lineage>
</organism>
<evidence type="ECO:0000313" key="3">
    <source>
        <dbReference type="Proteomes" id="UP000516764"/>
    </source>
</evidence>
<protein>
    <recommendedName>
        <fullName evidence="4">Prenyltransferase</fullName>
    </recommendedName>
</protein>
<keyword evidence="1" id="KW-0812">Transmembrane</keyword>
<dbReference type="KEGG" id="phal:H9I45_07220"/>
<sequence length="273" mass="31531">MKILKTVFDFYINSSIHVALAVYSLVRITEFYFNLSYNENLDVFIFLGTITGYNFVKYAGVAKLHHKSLTNGLKVIQVFSFICFLALCYYAFLIPFKTLLFGVPFTLLTVLYAVPFLSGFHKNLRQVSYLKIIVVALVWAGFTVLFPVFDSNGVIDFNTVLLAIQRFLIVVALILPFDIRDVKYDAISLQTIPKKIGVQKTKRLGLILMIFGLLLEYLIVPQTEAKNAFMIFFFLVIIFLMRARINQSKYYSSFWVEALPFFWWLILLGIHNI</sequence>
<keyword evidence="1" id="KW-0472">Membrane</keyword>
<dbReference type="RefSeq" id="WP_088354679.1">
    <property type="nucleotide sequence ID" value="NZ_CP061813.1"/>
</dbReference>
<feature type="transmembrane region" description="Helical" evidence="1">
    <location>
        <begin position="250"/>
        <end position="270"/>
    </location>
</feature>
<feature type="transmembrane region" description="Helical" evidence="1">
    <location>
        <begin position="204"/>
        <end position="220"/>
    </location>
</feature>
<keyword evidence="1" id="KW-1133">Transmembrane helix</keyword>